<keyword evidence="1" id="KW-1133">Transmembrane helix</keyword>
<keyword evidence="1" id="KW-0472">Membrane</keyword>
<evidence type="ECO:0000313" key="2">
    <source>
        <dbReference type="EMBL" id="JAH72624.1"/>
    </source>
</evidence>
<proteinExistence type="predicted"/>
<accession>A0A0E9V3A5</accession>
<organism evidence="2">
    <name type="scientific">Anguilla anguilla</name>
    <name type="common">European freshwater eel</name>
    <name type="synonym">Muraena anguilla</name>
    <dbReference type="NCBI Taxonomy" id="7936"/>
    <lineage>
        <taxon>Eukaryota</taxon>
        <taxon>Metazoa</taxon>
        <taxon>Chordata</taxon>
        <taxon>Craniata</taxon>
        <taxon>Vertebrata</taxon>
        <taxon>Euteleostomi</taxon>
        <taxon>Actinopterygii</taxon>
        <taxon>Neopterygii</taxon>
        <taxon>Teleostei</taxon>
        <taxon>Anguilliformes</taxon>
        <taxon>Anguillidae</taxon>
        <taxon>Anguilla</taxon>
    </lineage>
</organism>
<sequence length="70" mass="8107">MFLVCDGQYVKNIFHTIFQLYCGRVLICSALAAMLLKENVSEAARHIYGTKNYLLPEKYAPEHSQRNTRK</sequence>
<dbReference type="AlphaFoldDB" id="A0A0E9V3A5"/>
<keyword evidence="1" id="KW-0812">Transmembrane</keyword>
<dbReference type="EMBL" id="GBXM01035953">
    <property type="protein sequence ID" value="JAH72624.1"/>
    <property type="molecule type" value="Transcribed_RNA"/>
</dbReference>
<protein>
    <submittedName>
        <fullName evidence="2">Uncharacterized protein</fullName>
    </submittedName>
</protein>
<reference evidence="2" key="2">
    <citation type="journal article" date="2015" name="Fish Shellfish Immunol.">
        <title>Early steps in the European eel (Anguilla anguilla)-Vibrio vulnificus interaction in the gills: Role of the RtxA13 toxin.</title>
        <authorList>
            <person name="Callol A."/>
            <person name="Pajuelo D."/>
            <person name="Ebbesson L."/>
            <person name="Teles M."/>
            <person name="MacKenzie S."/>
            <person name="Amaro C."/>
        </authorList>
    </citation>
    <scope>NUCLEOTIDE SEQUENCE</scope>
</reference>
<feature type="transmembrane region" description="Helical" evidence="1">
    <location>
        <begin position="12"/>
        <end position="36"/>
    </location>
</feature>
<name>A0A0E9V3A5_ANGAN</name>
<reference evidence="2" key="1">
    <citation type="submission" date="2014-11" db="EMBL/GenBank/DDBJ databases">
        <authorList>
            <person name="Amaro Gonzalez C."/>
        </authorList>
    </citation>
    <scope>NUCLEOTIDE SEQUENCE</scope>
</reference>
<evidence type="ECO:0000256" key="1">
    <source>
        <dbReference type="SAM" id="Phobius"/>
    </source>
</evidence>